<dbReference type="KEGG" id="ppnm:LV28_19010"/>
<name>A0A378YVJ8_9BURK</name>
<organism evidence="1 2">
    <name type="scientific">Pandoraea pnomenusa</name>
    <dbReference type="NCBI Taxonomy" id="93220"/>
    <lineage>
        <taxon>Bacteria</taxon>
        <taxon>Pseudomonadati</taxon>
        <taxon>Pseudomonadota</taxon>
        <taxon>Betaproteobacteria</taxon>
        <taxon>Burkholderiales</taxon>
        <taxon>Burkholderiaceae</taxon>
        <taxon>Pandoraea</taxon>
    </lineage>
</organism>
<accession>A0A378YVJ8</accession>
<evidence type="ECO:0000313" key="2">
    <source>
        <dbReference type="Proteomes" id="UP000254573"/>
    </source>
</evidence>
<protein>
    <recommendedName>
        <fullName evidence="3">HK97 gp10 family phage protein</fullName>
    </recommendedName>
</protein>
<gene>
    <name evidence="1" type="ORF">NCTC13160_03754</name>
</gene>
<dbReference type="OrthoDB" id="6876814at2"/>
<dbReference type="EMBL" id="UGSG01000001">
    <property type="protein sequence ID" value="SUA80459.1"/>
    <property type="molecule type" value="Genomic_DNA"/>
</dbReference>
<dbReference type="RefSeq" id="WP_038619953.1">
    <property type="nucleotide sequence ID" value="NZ_CP009553.3"/>
</dbReference>
<reference evidence="1 2" key="1">
    <citation type="submission" date="2018-06" db="EMBL/GenBank/DDBJ databases">
        <authorList>
            <consortium name="Pathogen Informatics"/>
            <person name="Doyle S."/>
        </authorList>
    </citation>
    <scope>NUCLEOTIDE SEQUENCE [LARGE SCALE GENOMIC DNA]</scope>
    <source>
        <strain evidence="1 2">NCTC13160</strain>
    </source>
</reference>
<evidence type="ECO:0000313" key="1">
    <source>
        <dbReference type="EMBL" id="SUA80459.1"/>
    </source>
</evidence>
<evidence type="ECO:0008006" key="3">
    <source>
        <dbReference type="Google" id="ProtNLM"/>
    </source>
</evidence>
<proteinExistence type="predicted"/>
<dbReference type="AlphaFoldDB" id="A0A378YVJ8"/>
<dbReference type="Proteomes" id="UP000254573">
    <property type="component" value="Unassembled WGS sequence"/>
</dbReference>
<sequence>MANDTAFYLHIDGYEGFDRRLDFDKKEVRKAMRIIGRLVQRRAKANLSAGGAAARYPVVRTGALRDSIGTKVSRSGFLVRVRPEKTAAIGRWYYPVYLHYGVKRRDGDGMRVEPRGNYMVDALQAEAANVEAILRTALASALQIK</sequence>